<gene>
    <name evidence="3" type="ORF">ACFPBZ_09780</name>
</gene>
<evidence type="ECO:0000313" key="4">
    <source>
        <dbReference type="Proteomes" id="UP001595947"/>
    </source>
</evidence>
<dbReference type="Pfam" id="PF13432">
    <property type="entry name" value="TPR_16"/>
    <property type="match status" value="2"/>
</dbReference>
<organism evidence="3 4">
    <name type="scientific">Actinomycetospora atypica</name>
    <dbReference type="NCBI Taxonomy" id="1290095"/>
    <lineage>
        <taxon>Bacteria</taxon>
        <taxon>Bacillati</taxon>
        <taxon>Actinomycetota</taxon>
        <taxon>Actinomycetes</taxon>
        <taxon>Pseudonocardiales</taxon>
        <taxon>Pseudonocardiaceae</taxon>
        <taxon>Actinomycetospora</taxon>
    </lineage>
</organism>
<feature type="repeat" description="TPR" evidence="1">
    <location>
        <begin position="179"/>
        <end position="212"/>
    </location>
</feature>
<evidence type="ECO:0000313" key="3">
    <source>
        <dbReference type="EMBL" id="MFC5062495.1"/>
    </source>
</evidence>
<reference evidence="4" key="1">
    <citation type="journal article" date="2019" name="Int. J. Syst. Evol. Microbiol.">
        <title>The Global Catalogue of Microorganisms (GCM) 10K type strain sequencing project: providing services to taxonomists for standard genome sequencing and annotation.</title>
        <authorList>
            <consortium name="The Broad Institute Genomics Platform"/>
            <consortium name="The Broad Institute Genome Sequencing Center for Infectious Disease"/>
            <person name="Wu L."/>
            <person name="Ma J."/>
        </authorList>
    </citation>
    <scope>NUCLEOTIDE SEQUENCE [LARGE SCALE GENOMIC DNA]</scope>
    <source>
        <strain evidence="4">CGMCC 4.7093</strain>
    </source>
</reference>
<dbReference type="PANTHER" id="PTHR12558:SF13">
    <property type="entry name" value="CELL DIVISION CYCLE PROTEIN 27 HOMOLOG"/>
    <property type="match status" value="1"/>
</dbReference>
<feature type="transmembrane region" description="Helical" evidence="2">
    <location>
        <begin position="230"/>
        <end position="249"/>
    </location>
</feature>
<name>A0ABV9YI60_9PSEU</name>
<evidence type="ECO:0000256" key="2">
    <source>
        <dbReference type="SAM" id="Phobius"/>
    </source>
</evidence>
<protein>
    <submittedName>
        <fullName evidence="3">Tetratricopeptide repeat protein</fullName>
    </submittedName>
</protein>
<sequence length="376" mass="40434">MSPEGSARHRAGALVDAKQYRLARVEIGRALAEDPDDGAAFHVLALLEGREHRFDEALAALDRAAALGVAPTSTLPTRMNTLYRARRFPEAVATAEELLRHDPQQLQAHIMLAQMLGGEGRADYHRARWHAEQAVALAPESDHAHYALGQVLSSTHGRRGARAALPHLQQAVQLRPDDPANLNALGVVDLALGRSRPALRSFADALALDPSLEPAAFNVPLAMWGLLRRAGLVVTLLFLASGIVGVAISPQRRPPSPGAGWPVHVLAVLVALAVVGLVVTWLVRAVPPSVRPAATRAWRRDPVLLPLVASSALQVLGAVVMLAVPLPDGVQVPPSILLGLVVRYTATVVSRRRAMRYGRDRQAERAEVWRPGPVRS</sequence>
<dbReference type="Gene3D" id="1.25.40.10">
    <property type="entry name" value="Tetratricopeptide repeat domain"/>
    <property type="match status" value="3"/>
</dbReference>
<comment type="caution">
    <text evidence="3">The sequence shown here is derived from an EMBL/GenBank/DDBJ whole genome shotgun (WGS) entry which is preliminary data.</text>
</comment>
<keyword evidence="1" id="KW-0802">TPR repeat</keyword>
<keyword evidence="4" id="KW-1185">Reference proteome</keyword>
<dbReference type="Proteomes" id="UP001595947">
    <property type="component" value="Unassembled WGS sequence"/>
</dbReference>
<dbReference type="EMBL" id="JBHSIV010000008">
    <property type="protein sequence ID" value="MFC5062495.1"/>
    <property type="molecule type" value="Genomic_DNA"/>
</dbReference>
<dbReference type="SUPFAM" id="SSF48452">
    <property type="entry name" value="TPR-like"/>
    <property type="match status" value="1"/>
</dbReference>
<proteinExistence type="predicted"/>
<keyword evidence="2" id="KW-0472">Membrane</keyword>
<feature type="transmembrane region" description="Helical" evidence="2">
    <location>
        <begin position="261"/>
        <end position="283"/>
    </location>
</feature>
<keyword evidence="2" id="KW-1133">Transmembrane helix</keyword>
<feature type="transmembrane region" description="Helical" evidence="2">
    <location>
        <begin position="330"/>
        <end position="349"/>
    </location>
</feature>
<evidence type="ECO:0000256" key="1">
    <source>
        <dbReference type="PROSITE-ProRule" id="PRU00339"/>
    </source>
</evidence>
<accession>A0ABV9YI60</accession>
<dbReference type="InterPro" id="IPR011990">
    <property type="entry name" value="TPR-like_helical_dom_sf"/>
</dbReference>
<dbReference type="PROSITE" id="PS50005">
    <property type="entry name" value="TPR"/>
    <property type="match status" value="1"/>
</dbReference>
<keyword evidence="2" id="KW-0812">Transmembrane</keyword>
<feature type="transmembrane region" description="Helical" evidence="2">
    <location>
        <begin position="303"/>
        <end position="324"/>
    </location>
</feature>
<dbReference type="PANTHER" id="PTHR12558">
    <property type="entry name" value="CELL DIVISION CYCLE 16,23,27"/>
    <property type="match status" value="1"/>
</dbReference>
<dbReference type="RefSeq" id="WP_378035847.1">
    <property type="nucleotide sequence ID" value="NZ_JBHSIV010000008.1"/>
</dbReference>
<dbReference type="InterPro" id="IPR019734">
    <property type="entry name" value="TPR_rpt"/>
</dbReference>